<keyword evidence="6" id="KW-1185">Reference proteome</keyword>
<dbReference type="Pfam" id="PF06719">
    <property type="entry name" value="AraC_N"/>
    <property type="match status" value="1"/>
</dbReference>
<dbReference type="InterPro" id="IPR018060">
    <property type="entry name" value="HTH_AraC"/>
</dbReference>
<reference evidence="5 6" key="1">
    <citation type="submission" date="2018-10" db="EMBL/GenBank/DDBJ databases">
        <title>Robbsia sp. DHC34, isolated from soil.</title>
        <authorList>
            <person name="Gao Z.-H."/>
            <person name="Qiu L.-H."/>
        </authorList>
    </citation>
    <scope>NUCLEOTIDE SEQUENCE [LARGE SCALE GENOMIC DNA]</scope>
    <source>
        <strain evidence="5 6">DHC34</strain>
    </source>
</reference>
<dbReference type="Pfam" id="PF12833">
    <property type="entry name" value="HTH_18"/>
    <property type="match status" value="1"/>
</dbReference>
<feature type="domain" description="HTH araC/xylS-type" evidence="4">
    <location>
        <begin position="192"/>
        <end position="290"/>
    </location>
</feature>
<dbReference type="PROSITE" id="PS01124">
    <property type="entry name" value="HTH_ARAC_FAMILY_2"/>
    <property type="match status" value="1"/>
</dbReference>
<sequence length="305" mass="33376">MSDQLAAAMLRYTERQAGESPYTTDIAGVHILRSDHPKPPVYRMANPAMCIVAQGAKWATFGGDRLEYRAGQALVVGVDAPSLGRVFEASPDKPCLVLIVELDLALMRRVVEDMPAPPAVAAHASRGVFVADIAGPIADCALRLVHLLDTPGAIATIAPMIIREICYWLLAGPHGADIARMALADTPSQRVMRAIQALRQRYAESIPIDELATIAQLSRSAFHRQFKALTALSPIQYQKQLRLLEARRLMLTHAMGVESAAFEVGYESASQFSREYARMFGAPPKRDARQLKRLARTSEMSDSLA</sequence>
<dbReference type="InterPro" id="IPR009594">
    <property type="entry name" value="Tscrpt_reg_HTH_AraC_N"/>
</dbReference>
<gene>
    <name evidence="5" type="ORF">D7S86_27640</name>
</gene>
<protein>
    <submittedName>
        <fullName evidence="5">AraC family transcriptional regulator</fullName>
    </submittedName>
</protein>
<dbReference type="PANTHER" id="PTHR43436:SF1">
    <property type="entry name" value="TRANSCRIPTIONAL REGULATORY PROTEIN"/>
    <property type="match status" value="1"/>
</dbReference>
<evidence type="ECO:0000313" key="5">
    <source>
        <dbReference type="EMBL" id="RKP44469.1"/>
    </source>
</evidence>
<evidence type="ECO:0000256" key="1">
    <source>
        <dbReference type="ARBA" id="ARBA00023015"/>
    </source>
</evidence>
<evidence type="ECO:0000256" key="3">
    <source>
        <dbReference type="ARBA" id="ARBA00023163"/>
    </source>
</evidence>
<dbReference type="AlphaFoldDB" id="A0A494X8S3"/>
<name>A0A494X8S3_9BURK</name>
<keyword evidence="1" id="KW-0805">Transcription regulation</keyword>
<evidence type="ECO:0000259" key="4">
    <source>
        <dbReference type="PROSITE" id="PS01124"/>
    </source>
</evidence>
<dbReference type="SUPFAM" id="SSF46689">
    <property type="entry name" value="Homeodomain-like"/>
    <property type="match status" value="2"/>
</dbReference>
<dbReference type="SMART" id="SM00342">
    <property type="entry name" value="HTH_ARAC"/>
    <property type="match status" value="1"/>
</dbReference>
<dbReference type="PROSITE" id="PS00041">
    <property type="entry name" value="HTH_ARAC_FAMILY_1"/>
    <property type="match status" value="1"/>
</dbReference>
<dbReference type="EMBL" id="RBZU01000020">
    <property type="protein sequence ID" value="RKP44469.1"/>
    <property type="molecule type" value="Genomic_DNA"/>
</dbReference>
<dbReference type="GO" id="GO:0043565">
    <property type="term" value="F:sequence-specific DNA binding"/>
    <property type="evidence" value="ECO:0007669"/>
    <property type="project" value="InterPro"/>
</dbReference>
<dbReference type="GO" id="GO:0003700">
    <property type="term" value="F:DNA-binding transcription factor activity"/>
    <property type="evidence" value="ECO:0007669"/>
    <property type="project" value="InterPro"/>
</dbReference>
<proteinExistence type="predicted"/>
<comment type="caution">
    <text evidence="5">The sequence shown here is derived from an EMBL/GenBank/DDBJ whole genome shotgun (WGS) entry which is preliminary data.</text>
</comment>
<organism evidence="5 6">
    <name type="scientific">Pararobbsia silviterrae</name>
    <dbReference type="NCBI Taxonomy" id="1792498"/>
    <lineage>
        <taxon>Bacteria</taxon>
        <taxon>Pseudomonadati</taxon>
        <taxon>Pseudomonadota</taxon>
        <taxon>Betaproteobacteria</taxon>
        <taxon>Burkholderiales</taxon>
        <taxon>Burkholderiaceae</taxon>
        <taxon>Pararobbsia</taxon>
    </lineage>
</organism>
<dbReference type="Proteomes" id="UP000270342">
    <property type="component" value="Unassembled WGS sequence"/>
</dbReference>
<evidence type="ECO:0000313" key="6">
    <source>
        <dbReference type="Proteomes" id="UP000270342"/>
    </source>
</evidence>
<accession>A0A494X8S3</accession>
<dbReference type="InterPro" id="IPR009057">
    <property type="entry name" value="Homeodomain-like_sf"/>
</dbReference>
<evidence type="ECO:0000256" key="2">
    <source>
        <dbReference type="ARBA" id="ARBA00023125"/>
    </source>
</evidence>
<keyword evidence="3" id="KW-0804">Transcription</keyword>
<dbReference type="PANTHER" id="PTHR43436">
    <property type="entry name" value="ARAC-FAMILY TRANSCRIPTIONAL REGULATOR"/>
    <property type="match status" value="1"/>
</dbReference>
<dbReference type="Gene3D" id="1.10.10.60">
    <property type="entry name" value="Homeodomain-like"/>
    <property type="match status" value="2"/>
</dbReference>
<dbReference type="OrthoDB" id="34150at2"/>
<dbReference type="RefSeq" id="WP_121091366.1">
    <property type="nucleotide sequence ID" value="NZ_RBZU01000020.1"/>
</dbReference>
<keyword evidence="2" id="KW-0238">DNA-binding</keyword>
<dbReference type="InterPro" id="IPR018062">
    <property type="entry name" value="HTH_AraC-typ_CS"/>
</dbReference>